<gene>
    <name evidence="2" type="ORF">Raf01_67090</name>
</gene>
<sequence length="417" mass="44139">MAMTSYWRRTAVPILALLMVTGSLLGSGSPAVAGSTTSDRAHVERAIPQVVPPGAPGLNPAPVALRPLTPPSEKKNATQSAPQKSVGPRQLPRMDKPIGMTLDSTKATKDSELRMVERVRALDAPTCVPYMARFITPNVNGPGTVSVSYAAEVLCNFYLAGAVQAYLYDRTNGAFNNGSVISNADPYYFYDDYQGVSGAVVTVNGNLYDGARQVEIGFSIVLQTLDGTPWGSCVAPLPSGQRYLSTCDGLGTDRLSVEIGSGIFDTGLPAYNPAAAIRDDPSITLATGHTGGVDAASTARQNILDAAAGLPARTSGYSDVGARSVYLDIRMLRGLLWMNAVYGYNFYVTEVSGGDHSTNSLHYAGEAFDVGIINGVQVTASNPNYRAFMDGCRTLGAYEVLGPGDKGHNTHIHCAWR</sequence>
<accession>A0A8J3VTK7</accession>
<name>A0A8J3VTK7_9ACTN</name>
<keyword evidence="3" id="KW-1185">Reference proteome</keyword>
<dbReference type="AlphaFoldDB" id="A0A8J3VTK7"/>
<organism evidence="2 3">
    <name type="scientific">Rugosimonospora africana</name>
    <dbReference type="NCBI Taxonomy" id="556532"/>
    <lineage>
        <taxon>Bacteria</taxon>
        <taxon>Bacillati</taxon>
        <taxon>Actinomycetota</taxon>
        <taxon>Actinomycetes</taxon>
        <taxon>Micromonosporales</taxon>
        <taxon>Micromonosporaceae</taxon>
        <taxon>Rugosimonospora</taxon>
    </lineage>
</organism>
<evidence type="ECO:0000313" key="2">
    <source>
        <dbReference type="EMBL" id="GIH18537.1"/>
    </source>
</evidence>
<dbReference type="EMBL" id="BONZ01000067">
    <property type="protein sequence ID" value="GIH18537.1"/>
    <property type="molecule type" value="Genomic_DNA"/>
</dbReference>
<dbReference type="RefSeq" id="WP_203922033.1">
    <property type="nucleotide sequence ID" value="NZ_BONZ01000067.1"/>
</dbReference>
<evidence type="ECO:0000313" key="3">
    <source>
        <dbReference type="Proteomes" id="UP000642748"/>
    </source>
</evidence>
<evidence type="ECO:0000256" key="1">
    <source>
        <dbReference type="SAM" id="MobiDB-lite"/>
    </source>
</evidence>
<comment type="caution">
    <text evidence="2">The sequence shown here is derived from an EMBL/GenBank/DDBJ whole genome shotgun (WGS) entry which is preliminary data.</text>
</comment>
<proteinExistence type="predicted"/>
<feature type="region of interest" description="Disordered" evidence="1">
    <location>
        <begin position="50"/>
        <end position="101"/>
    </location>
</feature>
<protein>
    <submittedName>
        <fullName evidence="2">Uncharacterized protein</fullName>
    </submittedName>
</protein>
<dbReference type="Proteomes" id="UP000642748">
    <property type="component" value="Unassembled WGS sequence"/>
</dbReference>
<reference evidence="2" key="1">
    <citation type="submission" date="2021-01" db="EMBL/GenBank/DDBJ databases">
        <title>Whole genome shotgun sequence of Rugosimonospora africana NBRC 104875.</title>
        <authorList>
            <person name="Komaki H."/>
            <person name="Tamura T."/>
        </authorList>
    </citation>
    <scope>NUCLEOTIDE SEQUENCE</scope>
    <source>
        <strain evidence="2">NBRC 104875</strain>
    </source>
</reference>